<dbReference type="AlphaFoldDB" id="A0A9P0MNF5"/>
<proteinExistence type="predicted"/>
<organism evidence="2 3">
    <name type="scientific">Nezara viridula</name>
    <name type="common">Southern green stink bug</name>
    <name type="synonym">Cimex viridulus</name>
    <dbReference type="NCBI Taxonomy" id="85310"/>
    <lineage>
        <taxon>Eukaryota</taxon>
        <taxon>Metazoa</taxon>
        <taxon>Ecdysozoa</taxon>
        <taxon>Arthropoda</taxon>
        <taxon>Hexapoda</taxon>
        <taxon>Insecta</taxon>
        <taxon>Pterygota</taxon>
        <taxon>Neoptera</taxon>
        <taxon>Paraneoptera</taxon>
        <taxon>Hemiptera</taxon>
        <taxon>Heteroptera</taxon>
        <taxon>Panheteroptera</taxon>
        <taxon>Pentatomomorpha</taxon>
        <taxon>Pentatomoidea</taxon>
        <taxon>Pentatomidae</taxon>
        <taxon>Pentatominae</taxon>
        <taxon>Nezara</taxon>
    </lineage>
</organism>
<evidence type="ECO:0000256" key="1">
    <source>
        <dbReference type="SAM" id="Phobius"/>
    </source>
</evidence>
<protein>
    <submittedName>
        <fullName evidence="2">Uncharacterized protein</fullName>
    </submittedName>
</protein>
<evidence type="ECO:0000313" key="3">
    <source>
        <dbReference type="Proteomes" id="UP001152798"/>
    </source>
</evidence>
<dbReference type="EMBL" id="OV725079">
    <property type="protein sequence ID" value="CAH1396912.1"/>
    <property type="molecule type" value="Genomic_DNA"/>
</dbReference>
<dbReference type="Proteomes" id="UP001152798">
    <property type="component" value="Chromosome 3"/>
</dbReference>
<accession>A0A9P0MNF5</accession>
<evidence type="ECO:0000313" key="2">
    <source>
        <dbReference type="EMBL" id="CAH1396912.1"/>
    </source>
</evidence>
<keyword evidence="1" id="KW-0812">Transmembrane</keyword>
<sequence>MCVGFRALSFRCMICVFIDLGVVLYILYYIASSSEKNVAYNVFISVNSEEIHLLIFLYRRFCWRC</sequence>
<keyword evidence="3" id="KW-1185">Reference proteome</keyword>
<reference evidence="2" key="1">
    <citation type="submission" date="2022-01" db="EMBL/GenBank/DDBJ databases">
        <authorList>
            <person name="King R."/>
        </authorList>
    </citation>
    <scope>NUCLEOTIDE SEQUENCE</scope>
</reference>
<name>A0A9P0MNF5_NEZVI</name>
<keyword evidence="1" id="KW-0472">Membrane</keyword>
<gene>
    <name evidence="2" type="ORF">NEZAVI_LOCUS6874</name>
</gene>
<feature type="transmembrane region" description="Helical" evidence="1">
    <location>
        <begin position="38"/>
        <end position="58"/>
    </location>
</feature>
<keyword evidence="1" id="KW-1133">Transmembrane helix</keyword>
<feature type="transmembrane region" description="Helical" evidence="1">
    <location>
        <begin position="12"/>
        <end position="32"/>
    </location>
</feature>